<keyword evidence="3" id="KW-0119">Carbohydrate metabolism</keyword>
<dbReference type="RefSeq" id="WP_055257970.1">
    <property type="nucleotide sequence ID" value="NZ_CABIXL010000002.1"/>
</dbReference>
<feature type="domain" description="NodB homology" evidence="2">
    <location>
        <begin position="67"/>
        <end position="260"/>
    </location>
</feature>
<comment type="caution">
    <text evidence="3">The sequence shown here is derived from an EMBL/GenBank/DDBJ whole genome shotgun (WGS) entry which is preliminary data.</text>
</comment>
<keyword evidence="4" id="KW-1185">Reference proteome</keyword>
<keyword evidence="3" id="KW-0378">Hydrolase</keyword>
<dbReference type="PANTHER" id="PTHR10587:SF125">
    <property type="entry name" value="POLYSACCHARIDE DEACETYLASE YHEN-RELATED"/>
    <property type="match status" value="1"/>
</dbReference>
<keyword evidence="3" id="KW-0326">Glycosidase</keyword>
<name>A0ABM9UNT8_SARVE</name>
<dbReference type="PROSITE" id="PS51677">
    <property type="entry name" value="NODB"/>
    <property type="match status" value="1"/>
</dbReference>
<dbReference type="GO" id="GO:0045493">
    <property type="term" value="P:xylan catabolic process"/>
    <property type="evidence" value="ECO:0007669"/>
    <property type="project" value="UniProtKB-KW"/>
</dbReference>
<keyword evidence="1" id="KW-0812">Transmembrane</keyword>
<organism evidence="3 4">
    <name type="scientific">Sarcina ventriculi</name>
    <name type="common">Clostridium ventriculi</name>
    <dbReference type="NCBI Taxonomy" id="1267"/>
    <lineage>
        <taxon>Bacteria</taxon>
        <taxon>Bacillati</taxon>
        <taxon>Bacillota</taxon>
        <taxon>Clostridia</taxon>
        <taxon>Eubacteriales</taxon>
        <taxon>Clostridiaceae</taxon>
        <taxon>Sarcina</taxon>
    </lineage>
</organism>
<dbReference type="Gene3D" id="3.20.20.370">
    <property type="entry name" value="Glycoside hydrolase/deacetylase"/>
    <property type="match status" value="1"/>
</dbReference>
<dbReference type="PANTHER" id="PTHR10587">
    <property type="entry name" value="GLYCOSYL TRANSFERASE-RELATED"/>
    <property type="match status" value="1"/>
</dbReference>
<keyword evidence="3" id="KW-0624">Polysaccharide degradation</keyword>
<dbReference type="SUPFAM" id="SSF88713">
    <property type="entry name" value="Glycoside hydrolase/deacetylase"/>
    <property type="match status" value="1"/>
</dbReference>
<keyword evidence="1" id="KW-1133">Transmembrane helix</keyword>
<evidence type="ECO:0000313" key="3">
    <source>
        <dbReference type="EMBL" id="CUN68836.1"/>
    </source>
</evidence>
<evidence type="ECO:0000256" key="1">
    <source>
        <dbReference type="SAM" id="Phobius"/>
    </source>
</evidence>
<dbReference type="InterPro" id="IPR050248">
    <property type="entry name" value="Polysacc_deacetylase_ArnD"/>
</dbReference>
<evidence type="ECO:0000313" key="4">
    <source>
        <dbReference type="Proteomes" id="UP000095488"/>
    </source>
</evidence>
<accession>A0ABM9UNT8</accession>
<dbReference type="InterPro" id="IPR002509">
    <property type="entry name" value="NODB_dom"/>
</dbReference>
<evidence type="ECO:0000259" key="2">
    <source>
        <dbReference type="PROSITE" id="PS51677"/>
    </source>
</evidence>
<reference evidence="3 4" key="1">
    <citation type="submission" date="2015-09" db="EMBL/GenBank/DDBJ databases">
        <authorList>
            <consortium name="Pathogen Informatics"/>
        </authorList>
    </citation>
    <scope>NUCLEOTIDE SEQUENCE [LARGE SCALE GENOMIC DNA]</scope>
    <source>
        <strain evidence="3 4">2789STDY5834858</strain>
    </source>
</reference>
<dbReference type="EMBL" id="CYZR01000002">
    <property type="protein sequence ID" value="CUN68836.1"/>
    <property type="molecule type" value="Genomic_DNA"/>
</dbReference>
<dbReference type="InterPro" id="IPR011330">
    <property type="entry name" value="Glyco_hydro/deAcase_b/a-brl"/>
</dbReference>
<proteinExistence type="predicted"/>
<keyword evidence="1" id="KW-0472">Membrane</keyword>
<sequence>MKKKIGIVFYFLGVIAVLISFTIPVHITSGKTMNDSEENEIFQDNRSDKDYIETDGEALEKGEKVKKIAYLTFDDGPSKNTSKILNILKKYNVKATFFVNGKPIYKDMYIRMNKEGHKIGNHTYCHEYNEIYTSVEDFKSDVNKLNRLLIEYGIKPNYMLRFPGGSNNTVSEKYGGKIIMDELVQVMSEEGYKYYDWNVTSGDASKQSLSKEEIVKNVINGCKNNNNAVILFHDLNPKLSTVEALPEVIEYLLSENYEFRTLSNNMDSCIHFK</sequence>
<dbReference type="Pfam" id="PF01522">
    <property type="entry name" value="Polysacc_deac_1"/>
    <property type="match status" value="1"/>
</dbReference>
<gene>
    <name evidence="3" type="ORF">ERS852473_00855</name>
</gene>
<dbReference type="GO" id="GO:0016798">
    <property type="term" value="F:hydrolase activity, acting on glycosyl bonds"/>
    <property type="evidence" value="ECO:0007669"/>
    <property type="project" value="UniProtKB-KW"/>
</dbReference>
<feature type="transmembrane region" description="Helical" evidence="1">
    <location>
        <begin position="7"/>
        <end position="27"/>
    </location>
</feature>
<dbReference type="Proteomes" id="UP000095488">
    <property type="component" value="Unassembled WGS sequence"/>
</dbReference>
<dbReference type="CDD" id="cd10944">
    <property type="entry name" value="CE4_SmPgdA_like"/>
    <property type="match status" value="1"/>
</dbReference>
<keyword evidence="3" id="KW-0858">Xylan degradation</keyword>
<protein>
    <submittedName>
        <fullName evidence="3">Bifunctional xylanase/deacetylase</fullName>
    </submittedName>
</protein>